<gene>
    <name evidence="2" type="ORF">DW035_00825</name>
</gene>
<dbReference type="Pfam" id="PF13431">
    <property type="entry name" value="TPR_17"/>
    <property type="match status" value="1"/>
</dbReference>
<evidence type="ECO:0000313" key="3">
    <source>
        <dbReference type="Proteomes" id="UP000284916"/>
    </source>
</evidence>
<dbReference type="Gene3D" id="1.25.40.10">
    <property type="entry name" value="Tetratricopeptide repeat domain"/>
    <property type="match status" value="1"/>
</dbReference>
<dbReference type="Proteomes" id="UP000284916">
    <property type="component" value="Unassembled WGS sequence"/>
</dbReference>
<feature type="chain" id="PRO_5019514211" evidence="1">
    <location>
        <begin position="24"/>
        <end position="558"/>
    </location>
</feature>
<reference evidence="2 3" key="1">
    <citation type="submission" date="2018-08" db="EMBL/GenBank/DDBJ databases">
        <title>A genome reference for cultivated species of the human gut microbiota.</title>
        <authorList>
            <person name="Zou Y."/>
            <person name="Xue W."/>
            <person name="Luo G."/>
        </authorList>
    </citation>
    <scope>NUCLEOTIDE SEQUENCE [LARGE SCALE GENOMIC DNA]</scope>
    <source>
        <strain evidence="2 3">AF39-11</strain>
    </source>
</reference>
<sequence length="558" mass="61568">MIKKLYLPLVALLVLAFSSCSKMGELSPDYFTTNPEVLEAVGGKVPVTITGKFPEKYFKKNATVEVTPVLRWEGGEAKGQPATFQGEKVQGNDQTISYKTGGTYTMKASFDYVPEMAKSELYLDFKIKKGKKEYTIPSVKIADGVIATSELPTVNSANAAYAPDAFQRIIKQAKEAQIMFLIQQANLRASELKSDSLKAFHKQVVAVAGDTKNYKLNNIEISAYASPDGGVELNTTLAENRQNNTEKYMNQQLKKGKIETEVDAKYTAQDWDGFQELVSKSNIQDKDLILRVLSMYNDPEQRETEIKNISSVYKTLADEILPQLRRARLTANYDVIGRSDEEINAAFDTDAKVLSNDELLYAATLTNDNARKEAIYKKTVELYPNDYRAYNNLGMMAYANGDLATAENYFKQAASKSSNAAEVNTNLGLIELTKGNVANAETYLSKSTGANTANEALGNLYIKQGQYDRAVQAFGDTKTNSAALAQILAKDYNKAKSTLSAVKNPDAYTNYLMAIVGARTNNADLVKSSMDKVKQQDAALAAKAQNDREFAKYANEIK</sequence>
<proteinExistence type="predicted"/>
<dbReference type="EMBL" id="QROI01000001">
    <property type="protein sequence ID" value="RHL20197.1"/>
    <property type="molecule type" value="Genomic_DNA"/>
</dbReference>
<dbReference type="InterPro" id="IPR011990">
    <property type="entry name" value="TPR-like_helical_dom_sf"/>
</dbReference>
<dbReference type="RefSeq" id="WP_118440928.1">
    <property type="nucleotide sequence ID" value="NZ_CAUCUV010000057.1"/>
</dbReference>
<dbReference type="SUPFAM" id="SSF48452">
    <property type="entry name" value="TPR-like"/>
    <property type="match status" value="1"/>
</dbReference>
<accession>A0A415JGK2</accession>
<name>A0A415JGK2_9BACT</name>
<dbReference type="SMART" id="SM00028">
    <property type="entry name" value="TPR"/>
    <property type="match status" value="2"/>
</dbReference>
<evidence type="ECO:0000313" key="2">
    <source>
        <dbReference type="EMBL" id="RHL20197.1"/>
    </source>
</evidence>
<feature type="signal peptide" evidence="1">
    <location>
        <begin position="1"/>
        <end position="23"/>
    </location>
</feature>
<dbReference type="PROSITE" id="PS51257">
    <property type="entry name" value="PROKAR_LIPOPROTEIN"/>
    <property type="match status" value="1"/>
</dbReference>
<dbReference type="InterPro" id="IPR019734">
    <property type="entry name" value="TPR_rpt"/>
</dbReference>
<keyword evidence="1" id="KW-0732">Signal</keyword>
<evidence type="ECO:0000256" key="1">
    <source>
        <dbReference type="SAM" id="SignalP"/>
    </source>
</evidence>
<organism evidence="2 3">
    <name type="scientific">Phocaeicola plebeius</name>
    <dbReference type="NCBI Taxonomy" id="310297"/>
    <lineage>
        <taxon>Bacteria</taxon>
        <taxon>Pseudomonadati</taxon>
        <taxon>Bacteroidota</taxon>
        <taxon>Bacteroidia</taxon>
        <taxon>Bacteroidales</taxon>
        <taxon>Bacteroidaceae</taxon>
        <taxon>Phocaeicola</taxon>
    </lineage>
</organism>
<comment type="caution">
    <text evidence="2">The sequence shown here is derived from an EMBL/GenBank/DDBJ whole genome shotgun (WGS) entry which is preliminary data.</text>
</comment>
<protein>
    <submittedName>
        <fullName evidence="2">Uncharacterized protein</fullName>
    </submittedName>
</protein>
<dbReference type="Pfam" id="PF13181">
    <property type="entry name" value="TPR_8"/>
    <property type="match status" value="1"/>
</dbReference>
<dbReference type="AlphaFoldDB" id="A0A415JGK2"/>